<evidence type="ECO:0000313" key="2">
    <source>
        <dbReference type="EMBL" id="GEB52049.1"/>
    </source>
</evidence>
<sequence length="85" mass="9110">MWLTFDNCGRPSRRNVTNTPSLRPANNPCSAPSCPPAPNPPPTRTTTPTSHPRYRTDTSHHHTTSHPEAAGPRAGSGQGTGEERA</sequence>
<dbReference type="EMBL" id="BJMM01000026">
    <property type="protein sequence ID" value="GEB52049.1"/>
    <property type="molecule type" value="Genomic_DNA"/>
</dbReference>
<evidence type="ECO:0000256" key="1">
    <source>
        <dbReference type="SAM" id="MobiDB-lite"/>
    </source>
</evidence>
<protein>
    <submittedName>
        <fullName evidence="2">Uncharacterized protein</fullName>
    </submittedName>
</protein>
<reference evidence="2 3" key="1">
    <citation type="submission" date="2019-06" db="EMBL/GenBank/DDBJ databases">
        <title>Whole genome shotgun sequence of Streptomyces cacaoi subsp. cacaoi NBRC 12748.</title>
        <authorList>
            <person name="Hosoyama A."/>
            <person name="Uohara A."/>
            <person name="Ohji S."/>
            <person name="Ichikawa N."/>
        </authorList>
    </citation>
    <scope>NUCLEOTIDE SEQUENCE [LARGE SCALE GENOMIC DNA]</scope>
    <source>
        <strain evidence="2 3">NBRC 12748</strain>
    </source>
</reference>
<keyword evidence="3" id="KW-1185">Reference proteome</keyword>
<evidence type="ECO:0000313" key="3">
    <source>
        <dbReference type="Proteomes" id="UP000319210"/>
    </source>
</evidence>
<gene>
    <name evidence="2" type="ORF">SCA03_46000</name>
</gene>
<organism evidence="2 3">
    <name type="scientific">Streptomyces cacaoi</name>
    <dbReference type="NCBI Taxonomy" id="1898"/>
    <lineage>
        <taxon>Bacteria</taxon>
        <taxon>Bacillati</taxon>
        <taxon>Actinomycetota</taxon>
        <taxon>Actinomycetes</taxon>
        <taxon>Kitasatosporales</taxon>
        <taxon>Streptomycetaceae</taxon>
        <taxon>Streptomyces</taxon>
    </lineage>
</organism>
<dbReference type="AlphaFoldDB" id="A0A4Y3R3X9"/>
<comment type="caution">
    <text evidence="2">The sequence shown here is derived from an EMBL/GenBank/DDBJ whole genome shotgun (WGS) entry which is preliminary data.</text>
</comment>
<feature type="compositionally biased region" description="Gly residues" evidence="1">
    <location>
        <begin position="74"/>
        <end position="85"/>
    </location>
</feature>
<name>A0A4Y3R3X9_STRCI</name>
<proteinExistence type="predicted"/>
<feature type="compositionally biased region" description="Pro residues" evidence="1">
    <location>
        <begin position="33"/>
        <end position="43"/>
    </location>
</feature>
<accession>A0A4Y3R3X9</accession>
<dbReference type="Proteomes" id="UP000319210">
    <property type="component" value="Unassembled WGS sequence"/>
</dbReference>
<feature type="region of interest" description="Disordered" evidence="1">
    <location>
        <begin position="1"/>
        <end position="85"/>
    </location>
</feature>